<evidence type="ECO:0000313" key="2">
    <source>
        <dbReference type="EMBL" id="TGD44329.1"/>
    </source>
</evidence>
<reference evidence="2 3" key="1">
    <citation type="submission" date="2018-11" db="EMBL/GenBank/DDBJ databases">
        <title>Tabrizicola sp. isolated from sediment of alpine lake.</title>
        <authorList>
            <person name="Liu Z."/>
        </authorList>
    </citation>
    <scope>NUCLEOTIDE SEQUENCE [LARGE SCALE GENOMIC DNA]</scope>
    <source>
        <strain evidence="2 3">DRYC-M-16</strain>
    </source>
</reference>
<proteinExistence type="predicted"/>
<dbReference type="EMBL" id="RPEM01000003">
    <property type="protein sequence ID" value="TGD44329.1"/>
    <property type="molecule type" value="Genomic_DNA"/>
</dbReference>
<feature type="transmembrane region" description="Helical" evidence="1">
    <location>
        <begin position="323"/>
        <end position="345"/>
    </location>
</feature>
<gene>
    <name evidence="2" type="ORF">EEB11_06515</name>
</gene>
<evidence type="ECO:0000256" key="1">
    <source>
        <dbReference type="SAM" id="Phobius"/>
    </source>
</evidence>
<keyword evidence="1" id="KW-0472">Membrane</keyword>
<dbReference type="Proteomes" id="UP000297741">
    <property type="component" value="Unassembled WGS sequence"/>
</dbReference>
<sequence length="358" mass="37340">MGYAMLKAMKTLSRAFLLFLLIGSLAMTLRSGLQIADNPALSPIIDRTAAEIAALTDRMMAREATPERLDALITARVAEEPRNWVALQALAEVLAEQGLSLPVAYQQAWEEDSGLMALSGDCLGCIWDISTCSLSTALICKAPILLTPVEDLRGVVRAGADYSMGQTVDQLDLGLSVVGLAATAAIVGTGGTSATIKAGTATIRLARGMGRLSPALTARVAGAVTDGIRWADLPKVRGTDDAVALLRVEAFRPLADTVTDLGRVADATGPVSALHLLPLVDDAVDARRLARASEALGARTVSRAEVLGKSRLLRATVRISDTAIGLIAGLVGTLISLALMLVGAVQTAVLRGLRRSVT</sequence>
<accession>A0ABY2KT07</accession>
<name>A0ABY2KT07_9RHOB</name>
<evidence type="ECO:0000313" key="3">
    <source>
        <dbReference type="Proteomes" id="UP000297741"/>
    </source>
</evidence>
<protein>
    <submittedName>
        <fullName evidence="2">Uncharacterized protein</fullName>
    </submittedName>
</protein>
<keyword evidence="1" id="KW-0812">Transmembrane</keyword>
<comment type="caution">
    <text evidence="2">The sequence shown here is derived from an EMBL/GenBank/DDBJ whole genome shotgun (WGS) entry which is preliminary data.</text>
</comment>
<keyword evidence="1" id="KW-1133">Transmembrane helix</keyword>
<organism evidence="2 3">
    <name type="scientific">Pseudotabrizicola sediminis</name>
    <dbReference type="NCBI Taxonomy" id="2486418"/>
    <lineage>
        <taxon>Bacteria</taxon>
        <taxon>Pseudomonadati</taxon>
        <taxon>Pseudomonadota</taxon>
        <taxon>Alphaproteobacteria</taxon>
        <taxon>Rhodobacterales</taxon>
        <taxon>Paracoccaceae</taxon>
        <taxon>Pseudotabrizicola</taxon>
    </lineage>
</organism>
<keyword evidence="3" id="KW-1185">Reference proteome</keyword>